<comment type="subunit">
    <text evidence="3 10">Homodimer.</text>
</comment>
<dbReference type="PRINTS" id="PR00740">
    <property type="entry name" value="GLHYDRLASE27"/>
</dbReference>
<dbReference type="PROSITE" id="PS01052">
    <property type="entry name" value="CALPONIN_1"/>
    <property type="match status" value="1"/>
</dbReference>
<dbReference type="Gene3D" id="3.20.20.70">
    <property type="entry name" value="Aldolase class I"/>
    <property type="match status" value="1"/>
</dbReference>
<keyword evidence="7" id="KW-0325">Glycoprotein</keyword>
<organism evidence="15">
    <name type="scientific">Harpegnathos saltator</name>
    <name type="common">Jerdon's jumping ant</name>
    <dbReference type="NCBI Taxonomy" id="610380"/>
    <lineage>
        <taxon>Eukaryota</taxon>
        <taxon>Metazoa</taxon>
        <taxon>Ecdysozoa</taxon>
        <taxon>Arthropoda</taxon>
        <taxon>Hexapoda</taxon>
        <taxon>Insecta</taxon>
        <taxon>Pterygota</taxon>
        <taxon>Neoptera</taxon>
        <taxon>Endopterygota</taxon>
        <taxon>Hymenoptera</taxon>
        <taxon>Apocrita</taxon>
        <taxon>Aculeata</taxon>
        <taxon>Formicoidea</taxon>
        <taxon>Formicidae</taxon>
        <taxon>Ponerinae</taxon>
        <taxon>Ponerini</taxon>
        <taxon>Harpegnathos</taxon>
    </lineage>
</organism>
<dbReference type="PANTHER" id="PTHR11452">
    <property type="entry name" value="ALPHA-GALACTOSIDASE/ALPHA-N-ACETYLGALACTOSAMINIDASE"/>
    <property type="match status" value="1"/>
</dbReference>
<dbReference type="CDD" id="cd14792">
    <property type="entry name" value="GH27"/>
    <property type="match status" value="1"/>
</dbReference>
<keyword evidence="6 10" id="KW-1015">Disulfide bond</keyword>
<dbReference type="Pfam" id="PF16499">
    <property type="entry name" value="Melibiase_2"/>
    <property type="match status" value="1"/>
</dbReference>
<evidence type="ECO:0000256" key="9">
    <source>
        <dbReference type="ARBA" id="ARBA00023295"/>
    </source>
</evidence>
<dbReference type="InterPro" id="IPR002241">
    <property type="entry name" value="Glyco_hydro_27"/>
</dbReference>
<dbReference type="GO" id="GO:0004557">
    <property type="term" value="F:alpha-galactosidase activity"/>
    <property type="evidence" value="ECO:0007669"/>
    <property type="project" value="TreeGrafter"/>
</dbReference>
<evidence type="ECO:0000313" key="15">
    <source>
        <dbReference type="Proteomes" id="UP000008237"/>
    </source>
</evidence>
<comment type="similarity">
    <text evidence="2 10">Belongs to the glycosyl hydrolase 27 family.</text>
</comment>
<evidence type="ECO:0000256" key="8">
    <source>
        <dbReference type="ARBA" id="ARBA00023228"/>
    </source>
</evidence>
<dbReference type="CDD" id="cd21207">
    <property type="entry name" value="CH_dMP20-like"/>
    <property type="match status" value="1"/>
</dbReference>
<protein>
    <recommendedName>
        <fullName evidence="10">Alpha-galactosidase</fullName>
        <ecNumber evidence="10">3.2.1.-</ecNumber>
    </recommendedName>
</protein>
<gene>
    <name evidence="14" type="ORF">EAI_08411</name>
</gene>
<dbReference type="InterPro" id="IPR035373">
    <property type="entry name" value="Melibiase/NAGA_C"/>
</dbReference>
<keyword evidence="15" id="KW-1185">Reference proteome</keyword>
<dbReference type="PROSITE" id="PS51122">
    <property type="entry name" value="CALPONIN_2"/>
    <property type="match status" value="1"/>
</dbReference>
<evidence type="ECO:0000256" key="2">
    <source>
        <dbReference type="ARBA" id="ARBA00009743"/>
    </source>
</evidence>
<dbReference type="FunFam" id="2.60.40.1180:FF:000032">
    <property type="entry name" value="Alpha-galactosidase"/>
    <property type="match status" value="1"/>
</dbReference>
<evidence type="ECO:0000256" key="4">
    <source>
        <dbReference type="ARBA" id="ARBA00022801"/>
    </source>
</evidence>
<evidence type="ECO:0000256" key="1">
    <source>
        <dbReference type="ARBA" id="ARBA00004371"/>
    </source>
</evidence>
<dbReference type="Pfam" id="PF00307">
    <property type="entry name" value="CH"/>
    <property type="match status" value="1"/>
</dbReference>
<evidence type="ECO:0000256" key="7">
    <source>
        <dbReference type="ARBA" id="ARBA00023180"/>
    </source>
</evidence>
<feature type="coiled-coil region" evidence="11">
    <location>
        <begin position="402"/>
        <end position="475"/>
    </location>
</feature>
<dbReference type="PROSITE" id="PS00512">
    <property type="entry name" value="ALPHA_GALACTOSIDASE"/>
    <property type="match status" value="1"/>
</dbReference>
<comment type="subcellular location">
    <subcellularLocation>
        <location evidence="1">Lysosome</location>
    </subcellularLocation>
</comment>
<evidence type="ECO:0000313" key="14">
    <source>
        <dbReference type="EMBL" id="EFN88826.1"/>
    </source>
</evidence>
<evidence type="ECO:0000256" key="12">
    <source>
        <dbReference type="SAM" id="MobiDB-lite"/>
    </source>
</evidence>
<dbReference type="GO" id="GO:0016139">
    <property type="term" value="P:glycoside catabolic process"/>
    <property type="evidence" value="ECO:0007669"/>
    <property type="project" value="TreeGrafter"/>
</dbReference>
<evidence type="ECO:0000256" key="6">
    <source>
        <dbReference type="ARBA" id="ARBA00023157"/>
    </source>
</evidence>
<dbReference type="InterPro" id="IPR013785">
    <property type="entry name" value="Aldolase_TIM"/>
</dbReference>
<reference evidence="14 15" key="1">
    <citation type="journal article" date="2010" name="Science">
        <title>Genomic comparison of the ants Camponotus floridanus and Harpegnathos saltator.</title>
        <authorList>
            <person name="Bonasio R."/>
            <person name="Zhang G."/>
            <person name="Ye C."/>
            <person name="Mutti N.S."/>
            <person name="Fang X."/>
            <person name="Qin N."/>
            <person name="Donahue G."/>
            <person name="Yang P."/>
            <person name="Li Q."/>
            <person name="Li C."/>
            <person name="Zhang P."/>
            <person name="Huang Z."/>
            <person name="Berger S.L."/>
            <person name="Reinberg D."/>
            <person name="Wang J."/>
            <person name="Liebig J."/>
        </authorList>
    </citation>
    <scope>NUCLEOTIDE SEQUENCE [LARGE SCALE GENOMIC DNA]</scope>
    <source>
        <strain evidence="14 15">R22 G/1</strain>
    </source>
</reference>
<evidence type="ECO:0000256" key="11">
    <source>
        <dbReference type="SAM" id="Coils"/>
    </source>
</evidence>
<dbReference type="Pfam" id="PF00402">
    <property type="entry name" value="Calponin"/>
    <property type="match status" value="1"/>
</dbReference>
<dbReference type="EMBL" id="GL445914">
    <property type="protein sequence ID" value="EFN88826.1"/>
    <property type="molecule type" value="Genomic_DNA"/>
</dbReference>
<dbReference type="Proteomes" id="UP000008237">
    <property type="component" value="Unassembled WGS sequence"/>
</dbReference>
<dbReference type="OrthoDB" id="5795902at2759"/>
<dbReference type="InterPro" id="IPR000111">
    <property type="entry name" value="Glyco_hydro_27/36_CS"/>
</dbReference>
<keyword evidence="11" id="KW-0175">Coiled coil</keyword>
<feature type="coiled-coil region" evidence="11">
    <location>
        <begin position="35"/>
        <end position="62"/>
    </location>
</feature>
<sequence length="1392" mass="160375">MDEEDRNKHRIAPNGKCTCRKSDGEYDRVAENSNSQESKQVLQNQERSIQVLQRKLKQSQKAEISLSSALEMEMRNKEEIQIKLNATWESIDTIADYFNYISESLASFQQHRANLSNLYDNVILKQQENIQKLQSSNTMLKGMTFELPNYLQKDIAQFENESQLQEKRFQEATIEQNKLRKQLEDSVCELQSQKNKLANVHAEEKLKLVKEQQRLLLEYENLQSRLQIIENEKCDITKSATQLQNKLLLQEEKTQAALTEQSKLRKQLENANNEFYMQKNTLISAYAEEKKKLIEEQQQFLSDCESLQSQLSILKQDNSNAAEAVVQKDTLISKLQKENSTYKNQIETLMTSNKEASDKYKALEEKQNMWEKESHTKTERIQSLEGVLNAMKQRETSFVNDINRIEKNLTNERDYSKNLESKLSGVKKDLHAAEMQNSEMQEALKSAKSANELINIELQHKLKVLQKKKEEVAEREDMWTKNAEILHENTRAKHAEEVSALTNSYEARLLELRKTIERLNETSNNITQENSALKTSLTEMREENISLKSNYQFTMERNENLQNKLKEATDAMQMNIQESKKNFLKDKKQTEAKSEFALRSEPEIMEMLEADQSNVSTSMNLGSQISDLGDNEYGRSLSQRRNRTYSIERESPKEIAAKRNPEQEKEAQEWIESILGKKFPPGETFEDVLKDGQVLCHLMNKILPGSVPKINSSGGQFKMMENINLFQKALKDYGVDDVDVFQTVDLWEKKDIAQVVTTLFALGRTTYKHPEWKGPYLGPKPSEECKREFTEEQLRAGESVIGLQAGSNKGATQAGQSLGATRKILLGKYPSPRLHDQRKADLIIPKVVTIVVAHPVNGYVTSVEHRQVGFTLLMWTWYLSRMPRNLWTFCALLSLASLVSTLENGLARTPPMGWLAWERFRCNTDCKNDPDNCISDRLFKTMADIVVAEGYAAVGYNYINVDDCWLEKDRDFNGQLVPDRQRFPYGMRNLADYVHSKGLKFGIYEDYGNYTCAGYPGVLGYLETDAATFASWDVDYVKLDGCYSHPSDMDRGYPEFGFHLNQTGKSMVYSCSWPVYQIYAGMQPNYTAIIEHCNLWRNFDDIQDSWASVESIIDYYGNNQDAIVPNAGPGHWNDPDMLIIGNFGLSYEQSKTQMALWAILAAPLLMSVDLRTIRPEYKAILQNKKIIAVDQDPLGIQGRRIYKHKGIEIWARPITPVYQNYYSYAIAFVNRRTDGTPSDVSVTLKELGLQYPGGYRVEDLYEDVDYGILTPQTKIKVKVNPSGVVILRCNLTVDDVFRYSSYAPLNQVFKLYLHTRKKSRNLCTLWAIMTFIRTEDTGEFLRWCRAYTVPRLRYRDRVNMENAEKLRADKLILRLLQEIFYCGCLPPCEIGL</sequence>
<keyword evidence="5" id="KW-0443">Lipid metabolism</keyword>
<dbReference type="InterPro" id="IPR036872">
    <property type="entry name" value="CH_dom_sf"/>
</dbReference>
<dbReference type="InterPro" id="IPR013780">
    <property type="entry name" value="Glyco_hydro_b"/>
</dbReference>
<dbReference type="SUPFAM" id="SSF47576">
    <property type="entry name" value="Calponin-homology domain, CH-domain"/>
    <property type="match status" value="1"/>
</dbReference>
<dbReference type="SUPFAM" id="SSF51445">
    <property type="entry name" value="(Trans)glycosidases"/>
    <property type="match status" value="1"/>
</dbReference>
<dbReference type="GO" id="GO:0009311">
    <property type="term" value="P:oligosaccharide metabolic process"/>
    <property type="evidence" value="ECO:0007669"/>
    <property type="project" value="TreeGrafter"/>
</dbReference>
<dbReference type="InterPro" id="IPR001715">
    <property type="entry name" value="CH_dom"/>
</dbReference>
<dbReference type="InParanoid" id="E2B637"/>
<dbReference type="PANTHER" id="PTHR11452:SF86">
    <property type="entry name" value="ALPHA-GALACTOSIDASE"/>
    <property type="match status" value="1"/>
</dbReference>
<feature type="coiled-coil region" evidence="11">
    <location>
        <begin position="155"/>
        <end position="373"/>
    </location>
</feature>
<dbReference type="SMART" id="SM00033">
    <property type="entry name" value="CH"/>
    <property type="match status" value="1"/>
</dbReference>
<keyword evidence="4 10" id="KW-0378">Hydrolase</keyword>
<dbReference type="Gene3D" id="2.60.40.1180">
    <property type="entry name" value="Golgi alpha-mannosidase II"/>
    <property type="match status" value="1"/>
</dbReference>
<keyword evidence="8" id="KW-0458">Lysosome</keyword>
<dbReference type="Gene3D" id="1.10.418.10">
    <property type="entry name" value="Calponin-like domain"/>
    <property type="match status" value="1"/>
</dbReference>
<keyword evidence="9 10" id="KW-0326">Glycosidase</keyword>
<dbReference type="Gene3D" id="1.10.287.2610">
    <property type="match status" value="1"/>
</dbReference>
<evidence type="ECO:0000256" key="5">
    <source>
        <dbReference type="ARBA" id="ARBA00023098"/>
    </source>
</evidence>
<dbReference type="Pfam" id="PF17450">
    <property type="entry name" value="Melibiase_2_C"/>
    <property type="match status" value="1"/>
</dbReference>
<dbReference type="PROSITE" id="PS50021">
    <property type="entry name" value="CH"/>
    <property type="match status" value="1"/>
</dbReference>
<proteinExistence type="inferred from homology"/>
<evidence type="ECO:0000259" key="13">
    <source>
        <dbReference type="PROSITE" id="PS50021"/>
    </source>
</evidence>
<dbReference type="GO" id="GO:0005764">
    <property type="term" value="C:lysosome"/>
    <property type="evidence" value="ECO:0007669"/>
    <property type="project" value="UniProtKB-SubCell"/>
</dbReference>
<feature type="coiled-coil region" evidence="11">
    <location>
        <begin position="502"/>
        <end position="578"/>
    </location>
</feature>
<dbReference type="InterPro" id="IPR000557">
    <property type="entry name" value="Calponin_repeat"/>
</dbReference>
<feature type="domain" description="Calponin-homology (CH)" evidence="13">
    <location>
        <begin position="661"/>
        <end position="766"/>
    </location>
</feature>
<dbReference type="STRING" id="610380.E2B637"/>
<feature type="region of interest" description="Disordered" evidence="12">
    <location>
        <begin position="1"/>
        <end position="22"/>
    </location>
</feature>
<dbReference type="FunFam" id="3.20.20.70:FF:000070">
    <property type="entry name" value="Alpha-galactosidase"/>
    <property type="match status" value="1"/>
</dbReference>
<dbReference type="GO" id="GO:0019377">
    <property type="term" value="P:glycolipid catabolic process"/>
    <property type="evidence" value="ECO:0007669"/>
    <property type="project" value="UniProtKB-ARBA"/>
</dbReference>
<dbReference type="GO" id="GO:0016020">
    <property type="term" value="C:membrane"/>
    <property type="evidence" value="ECO:0007669"/>
    <property type="project" value="GOC"/>
</dbReference>
<name>E2B637_HARSA</name>
<evidence type="ECO:0000256" key="3">
    <source>
        <dbReference type="ARBA" id="ARBA00011738"/>
    </source>
</evidence>
<dbReference type="EC" id="3.2.1.-" evidence="10"/>
<evidence type="ECO:0000256" key="10">
    <source>
        <dbReference type="RuleBase" id="RU361168"/>
    </source>
</evidence>
<dbReference type="InterPro" id="IPR017853">
    <property type="entry name" value="GH"/>
</dbReference>
<accession>E2B637</accession>
<dbReference type="SUPFAM" id="SSF51011">
    <property type="entry name" value="Glycosyl hydrolase domain"/>
    <property type="match status" value="1"/>
</dbReference>